<reference evidence="6 7" key="1">
    <citation type="submission" date="2021-07" db="EMBL/GenBank/DDBJ databases">
        <title>Flavobacterium sp. nov. isolated from sediment on the Taihu Lake.</title>
        <authorList>
            <person name="Qu J.-H."/>
        </authorList>
    </citation>
    <scope>NUCLEOTIDE SEQUENCE [LARGE SCALE GENOMIC DNA]</scope>
    <source>
        <strain evidence="6 7">NAS39</strain>
    </source>
</reference>
<comment type="caution">
    <text evidence="6">The sequence shown here is derived from an EMBL/GenBank/DDBJ whole genome shotgun (WGS) entry which is preliminary data.</text>
</comment>
<dbReference type="Pfam" id="PF18962">
    <property type="entry name" value="Por_Secre_tail"/>
    <property type="match status" value="1"/>
</dbReference>
<organism evidence="6 7">
    <name type="scientific">Flavobacterium taihuense</name>
    <dbReference type="NCBI Taxonomy" id="2857508"/>
    <lineage>
        <taxon>Bacteria</taxon>
        <taxon>Pseudomonadati</taxon>
        <taxon>Bacteroidota</taxon>
        <taxon>Flavobacteriia</taxon>
        <taxon>Flavobacteriales</taxon>
        <taxon>Flavobacteriaceae</taxon>
        <taxon>Flavobacterium</taxon>
    </lineage>
</organism>
<dbReference type="EMBL" id="JAHWYN010000001">
    <property type="protein sequence ID" value="MBW4358981.1"/>
    <property type="molecule type" value="Genomic_DNA"/>
</dbReference>
<dbReference type="InterPro" id="IPR026444">
    <property type="entry name" value="Secre_tail"/>
</dbReference>
<accession>A0ABS6XRT8</accession>
<dbReference type="RefSeq" id="WP_219315523.1">
    <property type="nucleotide sequence ID" value="NZ_JAHWYN010000001.1"/>
</dbReference>
<keyword evidence="7" id="KW-1185">Reference proteome</keyword>
<evidence type="ECO:0000256" key="2">
    <source>
        <dbReference type="ARBA" id="ARBA00022729"/>
    </source>
</evidence>
<feature type="signal peptide" evidence="4">
    <location>
        <begin position="1"/>
        <end position="18"/>
    </location>
</feature>
<evidence type="ECO:0000256" key="1">
    <source>
        <dbReference type="ARBA" id="ARBA00022614"/>
    </source>
</evidence>
<feature type="domain" description="Secretion system C-terminal sorting" evidence="5">
    <location>
        <begin position="999"/>
        <end position="1069"/>
    </location>
</feature>
<evidence type="ECO:0000259" key="5">
    <source>
        <dbReference type="Pfam" id="PF18962"/>
    </source>
</evidence>
<keyword evidence="3" id="KW-0677">Repeat</keyword>
<dbReference type="PANTHER" id="PTHR47566">
    <property type="match status" value="1"/>
</dbReference>
<dbReference type="InterPro" id="IPR052574">
    <property type="entry name" value="CDIRP"/>
</dbReference>
<keyword evidence="2 4" id="KW-0732">Signal</keyword>
<gene>
    <name evidence="6" type="ORF">KZH69_00635</name>
</gene>
<dbReference type="NCBIfam" id="TIGR04183">
    <property type="entry name" value="Por_Secre_tail"/>
    <property type="match status" value="1"/>
</dbReference>
<dbReference type="Proteomes" id="UP000812031">
    <property type="component" value="Unassembled WGS sequence"/>
</dbReference>
<sequence>MKIKLLILLFLASLITYAQTNLVPNGGFENWTNSTTLSNWTIENNITQNTSFYTEGSKSAQLSIANSITKPKIIAQVPMIAGTTYTVKFNYRYINANYSGDHPIALNISQNGSATTLSSSTFATDNSWNVKETTFTPDQNLSYDLSISLYTFDDTAFNVLIDDVQVYIQGTEQYTTIPDVNFENKLIALGIDSGTVDGKVLTENVNKITSLNVSSSSISDLTGIQDFAALTDLDCSWNLLSSIDLTKNLALVKLDMSTTKLTVVDLSSNINLEKLTLVRVDLVNLDITKNINLTSLIVNPGGVTPGREGTGTLTSLDLSKNSKLKTLDCSDNKIITLDFTSNTLLESLSCGGNKASIIDLSKNTAITNLSVHNSLMLENIDISTNTKIQTLDISYSNLKTLDVSKNTDLKNFKASGNILTSLDLSKNIGLTSFSCEYTKYLNDINLKNGANTLLIANNLKMKSNVNLTCILVDDITYSNTNWLNSKDAEVDFTENQCVTPTYTLIPDANFEESLIIKKIDAFKDGKVLTSRISSIVELNLGDFYTNLNINDMTGIQDFTNLEVLILPNNGQISNLTSLDVSKNLKLKKLDFYRSQITSLDLSKNTALTTLSCNYNQLTSLDVSKNLALNHLECQENQLTTLDLSKNLVLNYLHCSYNQLTTLDVSKNVDLKSLNCNNNRLTELDVSNNTALTTLSCNYNKLTSLDVSKNLTLTEFYCYHNMLTSLNLKNGNNTLITNVNILLSNNQNLKCIQVDDINYSDTNWSSKKDATATFNTDCTPYTMIPDINFEQKLIDIGIDTDGKNGKVKTASINTQIDLDVRGATISDLSGIEDFTALKILVCSDNLLTQLNLSKNTALITLFCEKNQLTNLDVSKNSNLDYLVCHTNQLTSLDVSSNLALTYLSCGLNQFTDLDVSKNTKLTSLYCSNGIITKLNIKNGNNTNITAFIATKNPTLSCIQVDDVNYADSFAAPFYKDATATYSTDCSSLGIEDSVFDKITIYPNPTKRELHVDNVVLEKVTIYDASGKFVKMTTFTSGAKDNTILLTGFPKGIYYVYLESEGANTAKKIIVE</sequence>
<protein>
    <submittedName>
        <fullName evidence="6">T9SS type A sorting domain-containing protein</fullName>
    </submittedName>
</protein>
<proteinExistence type="predicted"/>
<keyword evidence="1" id="KW-0433">Leucine-rich repeat</keyword>
<name>A0ABS6XRT8_9FLAO</name>
<feature type="chain" id="PRO_5046544641" evidence="4">
    <location>
        <begin position="19"/>
        <end position="1070"/>
    </location>
</feature>
<evidence type="ECO:0000313" key="7">
    <source>
        <dbReference type="Proteomes" id="UP000812031"/>
    </source>
</evidence>
<evidence type="ECO:0000313" key="6">
    <source>
        <dbReference type="EMBL" id="MBW4358981.1"/>
    </source>
</evidence>
<evidence type="ECO:0000256" key="4">
    <source>
        <dbReference type="SAM" id="SignalP"/>
    </source>
</evidence>
<dbReference type="PANTHER" id="PTHR47566:SF1">
    <property type="entry name" value="PROTEIN NUD1"/>
    <property type="match status" value="1"/>
</dbReference>
<evidence type="ECO:0000256" key="3">
    <source>
        <dbReference type="ARBA" id="ARBA00022737"/>
    </source>
</evidence>